<evidence type="ECO:0000313" key="2">
    <source>
        <dbReference type="Proteomes" id="UP000789901"/>
    </source>
</evidence>
<evidence type="ECO:0000313" key="1">
    <source>
        <dbReference type="EMBL" id="CAG8804719.1"/>
    </source>
</evidence>
<accession>A0ABN7VXN1</accession>
<dbReference type="Proteomes" id="UP000789901">
    <property type="component" value="Unassembled WGS sequence"/>
</dbReference>
<gene>
    <name evidence="1" type="ORF">GMARGA_LOCUS23921</name>
</gene>
<keyword evidence="2" id="KW-1185">Reference proteome</keyword>
<dbReference type="EMBL" id="CAJVQB010024691">
    <property type="protein sequence ID" value="CAG8804719.1"/>
    <property type="molecule type" value="Genomic_DNA"/>
</dbReference>
<name>A0ABN7VXN1_GIGMA</name>
<reference evidence="1 2" key="1">
    <citation type="submission" date="2021-06" db="EMBL/GenBank/DDBJ databases">
        <authorList>
            <person name="Kallberg Y."/>
            <person name="Tangrot J."/>
            <person name="Rosling A."/>
        </authorList>
    </citation>
    <scope>NUCLEOTIDE SEQUENCE [LARGE SCALE GENOMIC DNA]</scope>
    <source>
        <strain evidence="1 2">120-4 pot B 10/14</strain>
    </source>
</reference>
<proteinExistence type="predicted"/>
<sequence length="154" mass="17626">MALERLKISSNIIVFILELFENKNIQIITAEGLTKSFCAKSGIEQEEIPTDICKNKSHYEHIRILALVYADGTVWIASNKKQMKKIIEIANNFFKLNNIQINASKSKLIVLNNYPKKDIGTNNKEIFFKNSYIKAENDDDIIRYLEATLGSIVE</sequence>
<comment type="caution">
    <text evidence="1">The sequence shown here is derived from an EMBL/GenBank/DDBJ whole genome shotgun (WGS) entry which is preliminary data.</text>
</comment>
<protein>
    <submittedName>
        <fullName evidence="1">29820_t:CDS:1</fullName>
    </submittedName>
</protein>
<organism evidence="1 2">
    <name type="scientific">Gigaspora margarita</name>
    <dbReference type="NCBI Taxonomy" id="4874"/>
    <lineage>
        <taxon>Eukaryota</taxon>
        <taxon>Fungi</taxon>
        <taxon>Fungi incertae sedis</taxon>
        <taxon>Mucoromycota</taxon>
        <taxon>Glomeromycotina</taxon>
        <taxon>Glomeromycetes</taxon>
        <taxon>Diversisporales</taxon>
        <taxon>Gigasporaceae</taxon>
        <taxon>Gigaspora</taxon>
    </lineage>
</organism>